<dbReference type="Proteomes" id="UP000592216">
    <property type="component" value="Unassembled WGS sequence"/>
</dbReference>
<evidence type="ECO:0000313" key="9">
    <source>
        <dbReference type="EMBL" id="NVO22105.1"/>
    </source>
</evidence>
<feature type="domain" description="Flagellar basal body rod protein N-terminal" evidence="8">
    <location>
        <begin position="11"/>
        <end position="38"/>
    </location>
</feature>
<evidence type="ECO:0000256" key="2">
    <source>
        <dbReference type="ARBA" id="ARBA00009677"/>
    </source>
</evidence>
<dbReference type="Proteomes" id="UP000523601">
    <property type="component" value="Unassembled WGS sequence"/>
</dbReference>
<keyword evidence="4 7" id="KW-0975">Bacterial flagellum</keyword>
<dbReference type="RefSeq" id="WP_176852699.1">
    <property type="nucleotide sequence ID" value="NZ_JABCJD010000001.1"/>
</dbReference>
<evidence type="ECO:0000256" key="3">
    <source>
        <dbReference type="ARBA" id="ARBA00014376"/>
    </source>
</evidence>
<evidence type="ECO:0000313" key="10">
    <source>
        <dbReference type="EMBL" id="NVO26304.1"/>
    </source>
</evidence>
<name>A0A850Q6C6_9RHOB</name>
<keyword evidence="9" id="KW-0282">Flagellum</keyword>
<evidence type="ECO:0000256" key="1">
    <source>
        <dbReference type="ARBA" id="ARBA00004117"/>
    </source>
</evidence>
<evidence type="ECO:0000313" key="12">
    <source>
        <dbReference type="Proteomes" id="UP000592216"/>
    </source>
</evidence>
<dbReference type="PANTHER" id="PTHR30435">
    <property type="entry name" value="FLAGELLAR PROTEIN"/>
    <property type="match status" value="1"/>
</dbReference>
<comment type="subcellular location">
    <subcellularLocation>
        <location evidence="1 7">Bacterial flagellum basal body</location>
    </subcellularLocation>
</comment>
<accession>A0A850Q6C6</accession>
<evidence type="ECO:0000256" key="6">
    <source>
        <dbReference type="ARBA" id="ARBA00026072"/>
    </source>
</evidence>
<organism evidence="9 12">
    <name type="scientific">Donghicola mangrovi</name>
    <dbReference type="NCBI Taxonomy" id="2729614"/>
    <lineage>
        <taxon>Bacteria</taxon>
        <taxon>Pseudomonadati</taxon>
        <taxon>Pseudomonadota</taxon>
        <taxon>Alphaproteobacteria</taxon>
        <taxon>Rhodobacterales</taxon>
        <taxon>Roseobacteraceae</taxon>
        <taxon>Donghicola</taxon>
    </lineage>
</organism>
<keyword evidence="9" id="KW-0969">Cilium</keyword>
<protein>
    <recommendedName>
        <fullName evidence="3 7">Flagellar basal body rod protein FlgB</fullName>
    </recommendedName>
</protein>
<dbReference type="PROSITE" id="PS00588">
    <property type="entry name" value="FLAGELLA_BB_ROD"/>
    <property type="match status" value="1"/>
</dbReference>
<evidence type="ECO:0000256" key="5">
    <source>
        <dbReference type="ARBA" id="ARBA00024934"/>
    </source>
</evidence>
<dbReference type="GO" id="GO:0071978">
    <property type="term" value="P:bacterial-type flagellum-dependent swarming motility"/>
    <property type="evidence" value="ECO:0007669"/>
    <property type="project" value="TreeGrafter"/>
</dbReference>
<keyword evidence="11" id="KW-1185">Reference proteome</keyword>
<dbReference type="InterPro" id="IPR001444">
    <property type="entry name" value="Flag_bb_rod_N"/>
</dbReference>
<comment type="similarity">
    <text evidence="2 7">Belongs to the flagella basal body rod proteins family.</text>
</comment>
<evidence type="ECO:0000256" key="4">
    <source>
        <dbReference type="ARBA" id="ARBA00023143"/>
    </source>
</evidence>
<dbReference type="GO" id="GO:0030694">
    <property type="term" value="C:bacterial-type flagellum basal body, rod"/>
    <property type="evidence" value="ECO:0007669"/>
    <property type="project" value="InterPro"/>
</dbReference>
<dbReference type="InterPro" id="IPR019776">
    <property type="entry name" value="Flagellar_basal_body_rod_CS"/>
</dbReference>
<dbReference type="EMBL" id="JABCJE010000001">
    <property type="protein sequence ID" value="NVO22105.1"/>
    <property type="molecule type" value="Genomic_DNA"/>
</dbReference>
<proteinExistence type="inferred from homology"/>
<evidence type="ECO:0000256" key="7">
    <source>
        <dbReference type="PIRNR" id="PIRNR002889"/>
    </source>
</evidence>
<sequence>MTGIRNHISLHADALVLRERRNNILASNIANAATPGFKARDIDFASALDRAQGNGNLRASDDQHFSTGGGLKQGLVYRQNINPALDGNTVELAVEQMEFSENTQRYQASLTLLNRRIAGLQSAIRGE</sequence>
<dbReference type="PANTHER" id="PTHR30435:SF12">
    <property type="entry name" value="FLAGELLAR BASAL BODY ROD PROTEIN FLGB"/>
    <property type="match status" value="1"/>
</dbReference>
<comment type="subunit">
    <text evidence="6">The basal body constitutes a major portion of the flagellar organelle and consists of a number of rings mounted on a central rod. In Gram-negative bacteria, at least four rings, L, P, S and M are present, whereas Gram-positive bacteria lack the L and P rings. The rod consists of about 26 subunits of FlgG in the distal portion, and FlgB, FlgC and FlgF build up the proximal portion of the rod with about 6 subunits each. Rod assembly occurs by export via the flagellum-specific pathway of its constituent proteins and by their incorporation into the rod structure in the probable order of FlgB, FlgC, FlgF and FlgG. Another protein, FliE, also assembles onto the stable rod structure.</text>
</comment>
<dbReference type="NCBIfam" id="TIGR01396">
    <property type="entry name" value="FlgB"/>
    <property type="match status" value="1"/>
</dbReference>
<evidence type="ECO:0000313" key="11">
    <source>
        <dbReference type="Proteomes" id="UP000523601"/>
    </source>
</evidence>
<evidence type="ECO:0000259" key="8">
    <source>
        <dbReference type="Pfam" id="PF00460"/>
    </source>
</evidence>
<comment type="function">
    <text evidence="5 7">Structural component of flagellum, the bacterial motility apparatus. Part of the rod structure of flagellar basal body.</text>
</comment>
<comment type="caution">
    <text evidence="9">The sequence shown here is derived from an EMBL/GenBank/DDBJ whole genome shotgun (WGS) entry which is preliminary data.</text>
</comment>
<gene>
    <name evidence="9" type="primary">flgB</name>
    <name evidence="10" type="ORF">HJ526_02635</name>
    <name evidence="9" type="ORF">HJ536_01935</name>
</gene>
<dbReference type="PIRSF" id="PIRSF002889">
    <property type="entry name" value="Rod_FlgB"/>
    <property type="match status" value="1"/>
</dbReference>
<dbReference type="Pfam" id="PF00460">
    <property type="entry name" value="Flg_bb_rod"/>
    <property type="match status" value="1"/>
</dbReference>
<dbReference type="EMBL" id="JABCJD010000001">
    <property type="protein sequence ID" value="NVO26304.1"/>
    <property type="molecule type" value="Genomic_DNA"/>
</dbReference>
<keyword evidence="9" id="KW-0966">Cell projection</keyword>
<dbReference type="InterPro" id="IPR006300">
    <property type="entry name" value="FlgB"/>
</dbReference>
<dbReference type="AlphaFoldDB" id="A0A850Q6C6"/>
<reference evidence="11 12" key="1">
    <citation type="submission" date="2020-04" db="EMBL/GenBank/DDBJ databases">
        <title>Donghicola sp., a member of the Rhodobacteraceae family isolated from mangrove forest in Thailand.</title>
        <authorList>
            <person name="Charoenyingcharoen P."/>
            <person name="Yukphan P."/>
        </authorList>
    </citation>
    <scope>NUCLEOTIDE SEQUENCE [LARGE SCALE GENOMIC DNA]</scope>
    <source>
        <strain evidence="9 12">B5-SW-15</strain>
        <strain evidence="10 11">C2-DW-16</strain>
    </source>
</reference>